<comment type="caution">
    <text evidence="2">The sequence shown here is derived from an EMBL/GenBank/DDBJ whole genome shotgun (WGS) entry which is preliminary data.</text>
</comment>
<gene>
    <name evidence="2" type="ORF">AAE3_LOCUS3316</name>
</gene>
<dbReference type="SUPFAM" id="SSF52047">
    <property type="entry name" value="RNI-like"/>
    <property type="match status" value="1"/>
</dbReference>
<reference evidence="2 3" key="1">
    <citation type="submission" date="2020-01" db="EMBL/GenBank/DDBJ databases">
        <authorList>
            <person name="Gupta K D."/>
        </authorList>
    </citation>
    <scope>NUCLEOTIDE SEQUENCE [LARGE SCALE GENOMIC DNA]</scope>
</reference>
<dbReference type="Gene3D" id="1.20.1280.50">
    <property type="match status" value="1"/>
</dbReference>
<sequence>MSFLSLFIGFFSPKCQYPTHTIISETHEEPHRSRSNRVEGICRVLSGTHDLAAEFLDIAVDKFPTKSHNRANSQEMTIDFDDENWNVVYCGSDLDSDDSDDPTVFPGFGKGPMDPCACGSEHRPQKVSRRLRKKRKAREPIVPRPSSTRWNVAALPTEILSMIFALAVAESPFVNGGSEEARATESVIALVCARWRSIAIDTPELWTTFRFGDKNEDEWHCWELVSLRFETYLKRAGNRPVDLWIDVSTQTTAEFFLKRFRKHLPRWRRVSMRLPDESTKSYAPALTALTDAGAGNLQSFELLIMQHDELEFFAEPVEGFLHAVPELKHVRMDSKTFKMCMPPLSSITTLHLEAWRFSQPRMTRKTLLSIITSPTLKNLTLQGKKIFNNWRATGRITTNIERLFCEEESVASWMWATFDAPNLKTVILHNFSGIVSPRTNDEGDYFPKLTSITFIDCVITPSCLETIGKAAKHVMDLTVIQDNTLRSMSLVDMTPTLSPLEVLAISSDHGIWPRLKMIECDIKPWRTNIGDACARLLRERSECHLRLHMNASVLNWRKKSQETWKDMQEGGRLIVASPREADFEINAFPPLVKFSWDTIWE</sequence>
<feature type="compositionally biased region" description="Basic residues" evidence="1">
    <location>
        <begin position="125"/>
        <end position="137"/>
    </location>
</feature>
<dbReference type="EMBL" id="CACVBS010000031">
    <property type="protein sequence ID" value="CAA7260973.1"/>
    <property type="molecule type" value="Genomic_DNA"/>
</dbReference>
<dbReference type="OrthoDB" id="2877660at2759"/>
<evidence type="ECO:0000313" key="2">
    <source>
        <dbReference type="EMBL" id="CAA7260973.1"/>
    </source>
</evidence>
<dbReference type="AlphaFoldDB" id="A0A8S0WFV1"/>
<organism evidence="2 3">
    <name type="scientific">Cyclocybe aegerita</name>
    <name type="common">Black poplar mushroom</name>
    <name type="synonym">Agrocybe aegerita</name>
    <dbReference type="NCBI Taxonomy" id="1973307"/>
    <lineage>
        <taxon>Eukaryota</taxon>
        <taxon>Fungi</taxon>
        <taxon>Dikarya</taxon>
        <taxon>Basidiomycota</taxon>
        <taxon>Agaricomycotina</taxon>
        <taxon>Agaricomycetes</taxon>
        <taxon>Agaricomycetidae</taxon>
        <taxon>Agaricales</taxon>
        <taxon>Agaricineae</taxon>
        <taxon>Bolbitiaceae</taxon>
        <taxon>Cyclocybe</taxon>
    </lineage>
</organism>
<evidence type="ECO:0000256" key="1">
    <source>
        <dbReference type="SAM" id="MobiDB-lite"/>
    </source>
</evidence>
<protein>
    <recommendedName>
        <fullName evidence="4">F-box domain-containing protein</fullName>
    </recommendedName>
</protein>
<dbReference type="Proteomes" id="UP000467700">
    <property type="component" value="Unassembled WGS sequence"/>
</dbReference>
<proteinExistence type="predicted"/>
<evidence type="ECO:0008006" key="4">
    <source>
        <dbReference type="Google" id="ProtNLM"/>
    </source>
</evidence>
<evidence type="ECO:0000313" key="3">
    <source>
        <dbReference type="Proteomes" id="UP000467700"/>
    </source>
</evidence>
<accession>A0A8S0WFV1</accession>
<keyword evidence="3" id="KW-1185">Reference proteome</keyword>
<name>A0A8S0WFV1_CYCAE</name>
<feature type="region of interest" description="Disordered" evidence="1">
    <location>
        <begin position="115"/>
        <end position="142"/>
    </location>
</feature>